<dbReference type="Proteomes" id="UP000636888">
    <property type="component" value="Unassembled WGS sequence"/>
</dbReference>
<dbReference type="RefSeq" id="WP_199386096.1">
    <property type="nucleotide sequence ID" value="NZ_JAEMHM010000021.1"/>
</dbReference>
<name>A0A8J7M294_9BACT</name>
<evidence type="ECO:0000313" key="1">
    <source>
        <dbReference type="EMBL" id="MBJ6727179.1"/>
    </source>
</evidence>
<organism evidence="1 2">
    <name type="scientific">Geomesophilobacter sediminis</name>
    <dbReference type="NCBI Taxonomy" id="2798584"/>
    <lineage>
        <taxon>Bacteria</taxon>
        <taxon>Pseudomonadati</taxon>
        <taxon>Thermodesulfobacteriota</taxon>
        <taxon>Desulfuromonadia</taxon>
        <taxon>Geobacterales</taxon>
        <taxon>Geobacteraceae</taxon>
        <taxon>Geomesophilobacter</taxon>
    </lineage>
</organism>
<proteinExistence type="predicted"/>
<dbReference type="AlphaFoldDB" id="A0A8J7M294"/>
<gene>
    <name evidence="1" type="ORF">JFN93_20905</name>
</gene>
<protein>
    <submittedName>
        <fullName evidence="1">Uncharacterized protein</fullName>
    </submittedName>
</protein>
<evidence type="ECO:0000313" key="2">
    <source>
        <dbReference type="Proteomes" id="UP000636888"/>
    </source>
</evidence>
<comment type="caution">
    <text evidence="1">The sequence shown here is derived from an EMBL/GenBank/DDBJ whole genome shotgun (WGS) entry which is preliminary data.</text>
</comment>
<dbReference type="EMBL" id="JAEMHM010000021">
    <property type="protein sequence ID" value="MBJ6727179.1"/>
    <property type="molecule type" value="Genomic_DNA"/>
</dbReference>
<keyword evidence="2" id="KW-1185">Reference proteome</keyword>
<reference evidence="1" key="1">
    <citation type="submission" date="2020-12" db="EMBL/GenBank/DDBJ databases">
        <title>Geomonas sp. Red875, isolated from river sediment.</title>
        <authorList>
            <person name="Xu Z."/>
            <person name="Zhang Z."/>
            <person name="Masuda Y."/>
            <person name="Itoh H."/>
            <person name="Senoo K."/>
        </authorList>
    </citation>
    <scope>NUCLEOTIDE SEQUENCE</scope>
    <source>
        <strain evidence="1">Red875</strain>
    </source>
</reference>
<accession>A0A8J7M294</accession>
<sequence>MVSITAAPSNAYNCNNDPVEVRFTFTPTDPAQSNSLTDNNVTLTVGDGINPPRDYITAKGFTVGSTHTCVRKNIVSGACAPVGFEFPTSDFSDYGAACY</sequence>